<comment type="caution">
    <text evidence="2">The sequence shown here is derived from an EMBL/GenBank/DDBJ whole genome shotgun (WGS) entry which is preliminary data.</text>
</comment>
<accession>A0A4R2PSN4</accession>
<dbReference type="OrthoDB" id="9768793at2"/>
<gene>
    <name evidence="2" type="ORF">EV191_1342</name>
</gene>
<dbReference type="SUPFAM" id="SSF51430">
    <property type="entry name" value="NAD(P)-linked oxidoreductase"/>
    <property type="match status" value="1"/>
</dbReference>
<keyword evidence="3" id="KW-1185">Reference proteome</keyword>
<dbReference type="InterPro" id="IPR053135">
    <property type="entry name" value="AKR2_Oxidoreductase"/>
</dbReference>
<feature type="domain" description="NADP-dependent oxidoreductase" evidence="1">
    <location>
        <begin position="35"/>
        <end position="66"/>
    </location>
</feature>
<dbReference type="EMBL" id="SLXQ01000034">
    <property type="protein sequence ID" value="TCP38953.1"/>
    <property type="molecule type" value="Genomic_DNA"/>
</dbReference>
<name>A0A4R2PSN4_9PSEU</name>
<sequence length="72" mass="7640">MPYRTLGRTGVQVSSLALGAMTVGKLGRSTQNDVTADMYSGGESEEMVGAAIASRRDDVVLATKLDPAPRRR</sequence>
<dbReference type="PANTHER" id="PTHR43312">
    <property type="entry name" value="D-THREO-ALDOSE 1-DEHYDROGENASE"/>
    <property type="match status" value="1"/>
</dbReference>
<reference evidence="2 3" key="1">
    <citation type="submission" date="2019-03" db="EMBL/GenBank/DDBJ databases">
        <title>Genomic Encyclopedia of Type Strains, Phase IV (KMG-IV): sequencing the most valuable type-strain genomes for metagenomic binning, comparative biology and taxonomic classification.</title>
        <authorList>
            <person name="Goeker M."/>
        </authorList>
    </citation>
    <scope>NUCLEOTIDE SEQUENCE [LARGE SCALE GENOMIC DNA]</scope>
    <source>
        <strain evidence="2 3">DSM 45765</strain>
    </source>
</reference>
<evidence type="ECO:0000313" key="2">
    <source>
        <dbReference type="EMBL" id="TCP38953.1"/>
    </source>
</evidence>
<dbReference type="Proteomes" id="UP000294911">
    <property type="component" value="Unassembled WGS sequence"/>
</dbReference>
<dbReference type="Pfam" id="PF00248">
    <property type="entry name" value="Aldo_ket_red"/>
    <property type="match status" value="1"/>
</dbReference>
<dbReference type="PANTHER" id="PTHR43312:SF1">
    <property type="entry name" value="NADP-DEPENDENT OXIDOREDUCTASE DOMAIN-CONTAINING PROTEIN"/>
    <property type="match status" value="1"/>
</dbReference>
<dbReference type="InterPro" id="IPR023210">
    <property type="entry name" value="NADP_OxRdtase_dom"/>
</dbReference>
<evidence type="ECO:0000313" key="3">
    <source>
        <dbReference type="Proteomes" id="UP000294911"/>
    </source>
</evidence>
<dbReference type="AlphaFoldDB" id="A0A4R2PSN4"/>
<dbReference type="Gene3D" id="3.20.20.100">
    <property type="entry name" value="NADP-dependent oxidoreductase domain"/>
    <property type="match status" value="1"/>
</dbReference>
<organism evidence="2 3">
    <name type="scientific">Tamaricihabitans halophyticus</name>
    <dbReference type="NCBI Taxonomy" id="1262583"/>
    <lineage>
        <taxon>Bacteria</taxon>
        <taxon>Bacillati</taxon>
        <taxon>Actinomycetota</taxon>
        <taxon>Actinomycetes</taxon>
        <taxon>Pseudonocardiales</taxon>
        <taxon>Pseudonocardiaceae</taxon>
        <taxon>Tamaricihabitans</taxon>
    </lineage>
</organism>
<proteinExistence type="predicted"/>
<dbReference type="InterPro" id="IPR036812">
    <property type="entry name" value="NAD(P)_OxRdtase_dom_sf"/>
</dbReference>
<evidence type="ECO:0000259" key="1">
    <source>
        <dbReference type="Pfam" id="PF00248"/>
    </source>
</evidence>
<protein>
    <submittedName>
        <fullName evidence="2">Aldo/keto reductase family protein</fullName>
    </submittedName>
</protein>